<keyword evidence="1" id="KW-0479">Metal-binding</keyword>
<dbReference type="GO" id="GO:0046872">
    <property type="term" value="F:metal ion binding"/>
    <property type="evidence" value="ECO:0007669"/>
    <property type="project" value="UniProtKB-KW"/>
</dbReference>
<dbReference type="PANTHER" id="PTHR36113:SF6">
    <property type="entry name" value="FOSFOMYCIN RESISTANCE PROTEIN FOSX"/>
    <property type="match status" value="1"/>
</dbReference>
<feature type="domain" description="VOC" evidence="2">
    <location>
        <begin position="3"/>
        <end position="121"/>
    </location>
</feature>
<dbReference type="InterPro" id="IPR051332">
    <property type="entry name" value="Fosfomycin_Res_Enzymes"/>
</dbReference>
<evidence type="ECO:0000259" key="2">
    <source>
        <dbReference type="PROSITE" id="PS51819"/>
    </source>
</evidence>
<dbReference type="AlphaFoldDB" id="A0A508A7M0"/>
<evidence type="ECO:0000313" key="3">
    <source>
        <dbReference type="EMBL" id="TQD45407.1"/>
    </source>
</evidence>
<dbReference type="Proteomes" id="UP000318212">
    <property type="component" value="Unassembled WGS sequence"/>
</dbReference>
<dbReference type="SUPFAM" id="SSF54593">
    <property type="entry name" value="Glyoxalase/Bleomycin resistance protein/Dihydroxybiphenyl dioxygenase"/>
    <property type="match status" value="1"/>
</dbReference>
<dbReference type="InterPro" id="IPR029068">
    <property type="entry name" value="Glyas_Bleomycin-R_OHBP_Dase"/>
</dbReference>
<dbReference type="EMBL" id="VICE01000077">
    <property type="protein sequence ID" value="TQD45407.1"/>
    <property type="molecule type" value="Genomic_DNA"/>
</dbReference>
<dbReference type="CDD" id="cd08364">
    <property type="entry name" value="FosX"/>
    <property type="match status" value="1"/>
</dbReference>
<dbReference type="GO" id="GO:0016740">
    <property type="term" value="F:transferase activity"/>
    <property type="evidence" value="ECO:0007669"/>
    <property type="project" value="UniProtKB-KW"/>
</dbReference>
<comment type="caution">
    <text evidence="3">The sequence shown here is derived from an EMBL/GenBank/DDBJ whole genome shotgun (WGS) entry which is preliminary data.</text>
</comment>
<proteinExistence type="predicted"/>
<dbReference type="InterPro" id="IPR004360">
    <property type="entry name" value="Glyas_Fos-R_dOase_dom"/>
</dbReference>
<evidence type="ECO:0000313" key="4">
    <source>
        <dbReference type="Proteomes" id="UP000318212"/>
    </source>
</evidence>
<dbReference type="InterPro" id="IPR037523">
    <property type="entry name" value="VOC_core"/>
</dbReference>
<dbReference type="PROSITE" id="PS51819">
    <property type="entry name" value="VOC"/>
    <property type="match status" value="1"/>
</dbReference>
<name>A0A508A7M0_9GAMM</name>
<dbReference type="RefSeq" id="WP_141518320.1">
    <property type="nucleotide sequence ID" value="NZ_VICE01000077.1"/>
</dbReference>
<dbReference type="Pfam" id="PF00903">
    <property type="entry name" value="Glyoxalase"/>
    <property type="match status" value="1"/>
</dbReference>
<dbReference type="InterPro" id="IPR037434">
    <property type="entry name" value="FosX"/>
</dbReference>
<dbReference type="PANTHER" id="PTHR36113">
    <property type="entry name" value="LYASE, PUTATIVE-RELATED-RELATED"/>
    <property type="match status" value="1"/>
</dbReference>
<reference evidence="3 4" key="1">
    <citation type="submission" date="2019-06" db="EMBL/GenBank/DDBJ databases">
        <title>Lysobacter alkalisoli sp. nov. isolated from saline soil.</title>
        <authorList>
            <person name="Sun J.-Q."/>
            <person name="Xu L."/>
        </authorList>
    </citation>
    <scope>NUCLEOTIDE SEQUENCE [LARGE SCALE GENOMIC DNA]</scope>
    <source>
        <strain evidence="3 4">JCM 31130</strain>
    </source>
</reference>
<gene>
    <name evidence="3" type="primary">fosX</name>
    <name evidence="3" type="ORF">FKV25_08260</name>
</gene>
<dbReference type="NCBIfam" id="NF000222">
    <property type="entry name" value="FosX"/>
    <property type="match status" value="1"/>
</dbReference>
<dbReference type="OrthoDB" id="9812656at2"/>
<keyword evidence="4" id="KW-1185">Reference proteome</keyword>
<protein>
    <submittedName>
        <fullName evidence="3">FosX/FosE/FosI family fosfomycin resistance thiol transferase</fullName>
    </submittedName>
</protein>
<keyword evidence="3" id="KW-0808">Transferase</keyword>
<dbReference type="Gene3D" id="3.10.180.10">
    <property type="entry name" value="2,3-Dihydroxybiphenyl 1,2-Dioxygenase, domain 1"/>
    <property type="match status" value="1"/>
</dbReference>
<accession>A0A508A7M0</accession>
<evidence type="ECO:0000256" key="1">
    <source>
        <dbReference type="ARBA" id="ARBA00022723"/>
    </source>
</evidence>
<sequence>MQGISHLTFVVADLERMRRFLCEGLGATEVYESGGDTHSLAREKFFLLGGVWLAAMEGEPPARRSYQHVAFRVDEADLPGYRQRLAAIGAELLPPRPRIAGEGQSLYVHDFDNHLFELHTGSLEERLARYASLRADKRPG</sequence>
<organism evidence="3 4">
    <name type="scientific">Marilutibacter aestuarii</name>
    <dbReference type="NCBI Taxonomy" id="1706195"/>
    <lineage>
        <taxon>Bacteria</taxon>
        <taxon>Pseudomonadati</taxon>
        <taxon>Pseudomonadota</taxon>
        <taxon>Gammaproteobacteria</taxon>
        <taxon>Lysobacterales</taxon>
        <taxon>Lysobacteraceae</taxon>
        <taxon>Marilutibacter</taxon>
    </lineage>
</organism>